<organism evidence="2 3">
    <name type="scientific">Polarella glacialis</name>
    <name type="common">Dinoflagellate</name>
    <dbReference type="NCBI Taxonomy" id="89957"/>
    <lineage>
        <taxon>Eukaryota</taxon>
        <taxon>Sar</taxon>
        <taxon>Alveolata</taxon>
        <taxon>Dinophyceae</taxon>
        <taxon>Suessiales</taxon>
        <taxon>Suessiaceae</taxon>
        <taxon>Polarella</taxon>
    </lineage>
</organism>
<evidence type="ECO:0000313" key="2">
    <source>
        <dbReference type="EMBL" id="CAE8620506.1"/>
    </source>
</evidence>
<keyword evidence="3" id="KW-1185">Reference proteome</keyword>
<feature type="transmembrane region" description="Helical" evidence="1">
    <location>
        <begin position="21"/>
        <end position="43"/>
    </location>
</feature>
<keyword evidence="1" id="KW-0472">Membrane</keyword>
<protein>
    <submittedName>
        <fullName evidence="2">Uncharacterized protein</fullName>
    </submittedName>
</protein>
<name>A0A813G207_POLGL</name>
<feature type="transmembrane region" description="Helical" evidence="1">
    <location>
        <begin position="135"/>
        <end position="160"/>
    </location>
</feature>
<proteinExistence type="predicted"/>
<dbReference type="EMBL" id="CAJNNV010027481">
    <property type="protein sequence ID" value="CAE8620506.1"/>
    <property type="molecule type" value="Genomic_DNA"/>
</dbReference>
<keyword evidence="1" id="KW-1133">Transmembrane helix</keyword>
<comment type="caution">
    <text evidence="2">The sequence shown here is derived from an EMBL/GenBank/DDBJ whole genome shotgun (WGS) entry which is preliminary data.</text>
</comment>
<feature type="transmembrane region" description="Helical" evidence="1">
    <location>
        <begin position="105"/>
        <end position="129"/>
    </location>
</feature>
<accession>A0A813G207</accession>
<evidence type="ECO:0000256" key="1">
    <source>
        <dbReference type="SAM" id="Phobius"/>
    </source>
</evidence>
<sequence length="183" mass="19497">MNARPWRQSLSTWASAKVEAAWFPYLLATMNFLDYFCLLGFFVPPLQSVAFANLTTKKSLMICGLCATGGFLGSGCLVVVLAHFDLMSGRITEAQAAYAGELLRSWGPLAGLINGCSPLPAIPLIVATATVETSLWRVVLVLLLLHVGRYLKFVGLLVMIRSGKAAMASAVVAGETVSPSKSS</sequence>
<dbReference type="Proteomes" id="UP000654075">
    <property type="component" value="Unassembled WGS sequence"/>
</dbReference>
<reference evidence="2" key="1">
    <citation type="submission" date="2021-02" db="EMBL/GenBank/DDBJ databases">
        <authorList>
            <person name="Dougan E. K."/>
            <person name="Rhodes N."/>
            <person name="Thang M."/>
            <person name="Chan C."/>
        </authorList>
    </citation>
    <scope>NUCLEOTIDE SEQUENCE</scope>
</reference>
<evidence type="ECO:0000313" key="3">
    <source>
        <dbReference type="Proteomes" id="UP000654075"/>
    </source>
</evidence>
<keyword evidence="1" id="KW-0812">Transmembrane</keyword>
<feature type="transmembrane region" description="Helical" evidence="1">
    <location>
        <begin position="59"/>
        <end position="84"/>
    </location>
</feature>
<gene>
    <name evidence="2" type="ORF">PGLA1383_LOCUS38063</name>
</gene>
<dbReference type="AlphaFoldDB" id="A0A813G207"/>